<dbReference type="InParanoid" id="F0XVN8"/>
<dbReference type="EMBL" id="GL833120">
    <property type="protein sequence ID" value="EGB13108.1"/>
    <property type="molecule type" value="Genomic_DNA"/>
</dbReference>
<dbReference type="RefSeq" id="XP_009032707.1">
    <property type="nucleotide sequence ID" value="XM_009034459.1"/>
</dbReference>
<dbReference type="InterPro" id="IPR011990">
    <property type="entry name" value="TPR-like_helical_dom_sf"/>
</dbReference>
<dbReference type="Pfam" id="PF08238">
    <property type="entry name" value="Sel1"/>
    <property type="match status" value="3"/>
</dbReference>
<dbReference type="Proteomes" id="UP000002729">
    <property type="component" value="Unassembled WGS sequence"/>
</dbReference>
<dbReference type="eggNOG" id="KOG1550">
    <property type="taxonomic scope" value="Eukaryota"/>
</dbReference>
<dbReference type="Gene3D" id="1.25.40.10">
    <property type="entry name" value="Tetratricopeptide repeat domain"/>
    <property type="match status" value="1"/>
</dbReference>
<dbReference type="KEGG" id="aaf:AURANDRAFT_18912"/>
<reference evidence="2 3" key="1">
    <citation type="journal article" date="2011" name="Proc. Natl. Acad. Sci. U.S.A.">
        <title>Niche of harmful alga Aureococcus anophagefferens revealed through ecogenomics.</title>
        <authorList>
            <person name="Gobler C.J."/>
            <person name="Berry D.L."/>
            <person name="Dyhrman S.T."/>
            <person name="Wilhelm S.W."/>
            <person name="Salamov A."/>
            <person name="Lobanov A.V."/>
            <person name="Zhang Y."/>
            <person name="Collier J.L."/>
            <person name="Wurch L.L."/>
            <person name="Kustka A.B."/>
            <person name="Dill B.D."/>
            <person name="Shah M."/>
            <person name="VerBerkmoes N.C."/>
            <person name="Kuo A."/>
            <person name="Terry A."/>
            <person name="Pangilinan J."/>
            <person name="Lindquist E.A."/>
            <person name="Lucas S."/>
            <person name="Paulsen I.T."/>
            <person name="Hattenrath-Lehmann T.K."/>
            <person name="Talmage S.C."/>
            <person name="Walker E.A."/>
            <person name="Koch F."/>
            <person name="Burson A.M."/>
            <person name="Marcoval M.A."/>
            <person name="Tang Y.Z."/>
            <person name="Lecleir G.R."/>
            <person name="Coyne K.J."/>
            <person name="Berg G.M."/>
            <person name="Bertrand E.M."/>
            <person name="Saito M.A."/>
            <person name="Gladyshev V.N."/>
            <person name="Grigoriev I.V."/>
        </authorList>
    </citation>
    <scope>NUCLEOTIDE SEQUENCE [LARGE SCALE GENOMIC DNA]</scope>
    <source>
        <strain evidence="3">CCMP 1984</strain>
    </source>
</reference>
<name>F0XVN8_AURAN</name>
<dbReference type="SUPFAM" id="SSF81901">
    <property type="entry name" value="HCP-like"/>
    <property type="match status" value="1"/>
</dbReference>
<sequence>MTLLGKMYEKGLGVKLDKKKAERLIRDAADRGDASAQASLGFLLNSEQRFEEAFRYYALAADQGFTIAEHNLGNWYRHGRGTEITVDLDKARYWFERAAAKGFEDAIEALAGLDARA</sequence>
<gene>
    <name evidence="2" type="ORF">AURANDRAFT_18912</name>
</gene>
<evidence type="ECO:0000256" key="1">
    <source>
        <dbReference type="ARBA" id="ARBA00038101"/>
    </source>
</evidence>
<proteinExistence type="inferred from homology"/>
<keyword evidence="3" id="KW-1185">Reference proteome</keyword>
<protein>
    <recommendedName>
        <fullName evidence="4">Sel1 repeat family protein</fullName>
    </recommendedName>
</protein>
<organism evidence="3">
    <name type="scientific">Aureococcus anophagefferens</name>
    <name type="common">Harmful bloom alga</name>
    <dbReference type="NCBI Taxonomy" id="44056"/>
    <lineage>
        <taxon>Eukaryota</taxon>
        <taxon>Sar</taxon>
        <taxon>Stramenopiles</taxon>
        <taxon>Ochrophyta</taxon>
        <taxon>Pelagophyceae</taxon>
        <taxon>Pelagomonadales</taxon>
        <taxon>Pelagomonadaceae</taxon>
        <taxon>Aureococcus</taxon>
    </lineage>
</organism>
<dbReference type="InterPro" id="IPR050767">
    <property type="entry name" value="Sel1_AlgK"/>
</dbReference>
<dbReference type="AlphaFoldDB" id="F0XVN8"/>
<accession>F0XVN8</accession>
<evidence type="ECO:0000313" key="3">
    <source>
        <dbReference type="Proteomes" id="UP000002729"/>
    </source>
</evidence>
<dbReference type="InterPro" id="IPR006597">
    <property type="entry name" value="Sel1-like"/>
</dbReference>
<dbReference type="GeneID" id="20219055"/>
<evidence type="ECO:0000313" key="2">
    <source>
        <dbReference type="EMBL" id="EGB13108.1"/>
    </source>
</evidence>
<evidence type="ECO:0008006" key="4">
    <source>
        <dbReference type="Google" id="ProtNLM"/>
    </source>
</evidence>
<dbReference type="PANTHER" id="PTHR11102:SF160">
    <property type="entry name" value="ERAD-ASSOCIATED E3 UBIQUITIN-PROTEIN LIGASE COMPONENT HRD3"/>
    <property type="match status" value="1"/>
</dbReference>
<dbReference type="SMART" id="SM00671">
    <property type="entry name" value="SEL1"/>
    <property type="match status" value="3"/>
</dbReference>
<comment type="similarity">
    <text evidence="1">Belongs to the sel-1 family.</text>
</comment>
<dbReference type="PANTHER" id="PTHR11102">
    <property type="entry name" value="SEL-1-LIKE PROTEIN"/>
    <property type="match status" value="1"/>
</dbReference>
<dbReference type="OrthoDB" id="2384430at2759"/>